<accession>A0A139AWI4</accession>
<dbReference type="AlphaFoldDB" id="A0A139AWI4"/>
<evidence type="ECO:0000313" key="2">
    <source>
        <dbReference type="EMBL" id="KXS21102.1"/>
    </source>
</evidence>
<gene>
    <name evidence="2" type="ORF">M427DRAFT_151245</name>
</gene>
<name>A0A139AWI4_GONPJ</name>
<reference evidence="2 3" key="1">
    <citation type="journal article" date="2015" name="Genome Biol. Evol.">
        <title>Phylogenomic analyses indicate that early fungi evolved digesting cell walls of algal ancestors of land plants.</title>
        <authorList>
            <person name="Chang Y."/>
            <person name="Wang S."/>
            <person name="Sekimoto S."/>
            <person name="Aerts A.L."/>
            <person name="Choi C."/>
            <person name="Clum A."/>
            <person name="LaButti K.M."/>
            <person name="Lindquist E.A."/>
            <person name="Yee Ngan C."/>
            <person name="Ohm R.A."/>
            <person name="Salamov A.A."/>
            <person name="Grigoriev I.V."/>
            <person name="Spatafora J.W."/>
            <person name="Berbee M.L."/>
        </authorList>
    </citation>
    <scope>NUCLEOTIDE SEQUENCE [LARGE SCALE GENOMIC DNA]</scope>
    <source>
        <strain evidence="2 3">JEL478</strain>
    </source>
</reference>
<feature type="region of interest" description="Disordered" evidence="1">
    <location>
        <begin position="82"/>
        <end position="127"/>
    </location>
</feature>
<feature type="compositionally biased region" description="Polar residues" evidence="1">
    <location>
        <begin position="113"/>
        <end position="126"/>
    </location>
</feature>
<keyword evidence="3" id="KW-1185">Reference proteome</keyword>
<dbReference type="Gene3D" id="1.25.40.480">
    <property type="match status" value="1"/>
</dbReference>
<dbReference type="EMBL" id="KQ965733">
    <property type="protein sequence ID" value="KXS21102.1"/>
    <property type="molecule type" value="Genomic_DNA"/>
</dbReference>
<proteinExistence type="predicted"/>
<organism evidence="2 3">
    <name type="scientific">Gonapodya prolifera (strain JEL478)</name>
    <name type="common">Monoblepharis prolifera</name>
    <dbReference type="NCBI Taxonomy" id="1344416"/>
    <lineage>
        <taxon>Eukaryota</taxon>
        <taxon>Fungi</taxon>
        <taxon>Fungi incertae sedis</taxon>
        <taxon>Chytridiomycota</taxon>
        <taxon>Chytridiomycota incertae sedis</taxon>
        <taxon>Monoblepharidomycetes</taxon>
        <taxon>Monoblepharidales</taxon>
        <taxon>Gonapodyaceae</taxon>
        <taxon>Gonapodya</taxon>
    </lineage>
</organism>
<evidence type="ECO:0000256" key="1">
    <source>
        <dbReference type="SAM" id="MobiDB-lite"/>
    </source>
</evidence>
<dbReference type="Proteomes" id="UP000070544">
    <property type="component" value="Unassembled WGS sequence"/>
</dbReference>
<sequence length="400" mass="44014">MSVPKKDVMQYLSKDLDALGQVLAKNTEKWRIEGWEKLTPEERVRRIRPERTKPRALSNLFESHLENLALERKREEEDAIDLNFAEDFSSPNKRQKLSSPPGDKKEPAAVGPSESTPSQSVPTQGEQIREATKRFTAFLESLENSSVADEIVAQEVDEFAVASGGERLPHQVPLHLLPAELAHRVFEQLLVGSAAVSRSFSTSVVICEVVLGQRFKLLPLPPSSTVHLRLDLLNLCRNRPNVAIEGCLSPALMNPAGLNGDQAKLLVQLVSAKNDGLSPAGATMLIETLSRKLDPLETELATWGDQHGSVMKATIERASVTWASAGAFASILGRFPPDYRRSARFGSLVQQLVSVKLRRLASAGDSGRVSREAVERIRFLLVGTSDTVRKGVDKILDTFE</sequence>
<evidence type="ECO:0000313" key="3">
    <source>
        <dbReference type="Proteomes" id="UP000070544"/>
    </source>
</evidence>
<protein>
    <submittedName>
        <fullName evidence="2">Uncharacterized protein</fullName>
    </submittedName>
</protein>